<dbReference type="RefSeq" id="WP_082763137.1">
    <property type="nucleotide sequence ID" value="NZ_CP021364.1"/>
</dbReference>
<evidence type="ECO:0000313" key="4">
    <source>
        <dbReference type="Proteomes" id="UP000194440"/>
    </source>
</evidence>
<feature type="domain" description="FAD dependent oxidoreductase" evidence="2">
    <location>
        <begin position="5"/>
        <end position="209"/>
    </location>
</feature>
<evidence type="ECO:0000259" key="2">
    <source>
        <dbReference type="Pfam" id="PF01266"/>
    </source>
</evidence>
<keyword evidence="3" id="KW-0614">Plasmid</keyword>
<dbReference type="KEGG" id="acip:CBP36_20450"/>
<dbReference type="PANTHER" id="PTHR13847">
    <property type="entry name" value="SARCOSINE DEHYDROGENASE-RELATED"/>
    <property type="match status" value="1"/>
</dbReference>
<accession>A0A240UJQ4</accession>
<dbReference type="SUPFAM" id="SSF51905">
    <property type="entry name" value="FAD/NAD(P)-binding domain"/>
    <property type="match status" value="1"/>
</dbReference>
<dbReference type="EMBL" id="CP021368">
    <property type="protein sequence ID" value="ART61345.1"/>
    <property type="molecule type" value="Genomic_DNA"/>
</dbReference>
<dbReference type="Gene3D" id="3.50.50.60">
    <property type="entry name" value="FAD/NAD(P)-binding domain"/>
    <property type="match status" value="1"/>
</dbReference>
<dbReference type="GO" id="GO:0005737">
    <property type="term" value="C:cytoplasm"/>
    <property type="evidence" value="ECO:0007669"/>
    <property type="project" value="TreeGrafter"/>
</dbReference>
<dbReference type="InterPro" id="IPR036188">
    <property type="entry name" value="FAD/NAD-bd_sf"/>
</dbReference>
<dbReference type="InterPro" id="IPR006076">
    <property type="entry name" value="FAD-dep_OxRdtase"/>
</dbReference>
<geneLocation type="plasmid" evidence="3 4">
    <name>pACP4.2</name>
</geneLocation>
<dbReference type="Gene3D" id="3.30.9.10">
    <property type="entry name" value="D-Amino Acid Oxidase, subunit A, domain 2"/>
    <property type="match status" value="1"/>
</dbReference>
<dbReference type="GO" id="GO:0016491">
    <property type="term" value="F:oxidoreductase activity"/>
    <property type="evidence" value="ECO:0007669"/>
    <property type="project" value="UniProtKB-KW"/>
</dbReference>
<gene>
    <name evidence="3" type="ORF">CBP36_20450</name>
</gene>
<organism evidence="3 4">
    <name type="scientific">Acidovorax carolinensis</name>
    <dbReference type="NCBI Taxonomy" id="553814"/>
    <lineage>
        <taxon>Bacteria</taxon>
        <taxon>Pseudomonadati</taxon>
        <taxon>Pseudomonadota</taxon>
        <taxon>Betaproteobacteria</taxon>
        <taxon>Burkholderiales</taxon>
        <taxon>Comamonadaceae</taxon>
        <taxon>Acidovorax</taxon>
    </lineage>
</organism>
<reference evidence="3" key="1">
    <citation type="submission" date="2017-05" db="EMBL/GenBank/DDBJ databases">
        <title>Polyphasic characterization of four soil-derived phenanthrene-degrading Acidovorax strains and proposal of Acidovorax phenanthrenivorans sp. nov.</title>
        <authorList>
            <person name="Singleton D."/>
            <person name="Lee J."/>
            <person name="Dickey A.N."/>
            <person name="Stroud A."/>
            <person name="Scholl E.H."/>
            <person name="Wright F.A."/>
            <person name="Aitken M.D."/>
        </authorList>
    </citation>
    <scope>NUCLEOTIDE SEQUENCE</scope>
    <source>
        <strain evidence="3">P4</strain>
        <plasmid evidence="3">pACP4.2</plasmid>
    </source>
</reference>
<sequence length="220" mass="23556">MRPPATRFGMFLDDYATILNPRRYVEAMTAAFVGAGGEIERAGVSALTREGDGWRLQGAGSRRFEHVVVAAGAWSRTLLDPLGIRVPLESQRGYHVQFEGGDGVISRTVVLAGKKVFATPMELGLRFGGTVEIGGLARPPDARRSDVLQRIAVESFPQLAGLSAQTWMGHRPCMPNSVPVISEAQGQPGLWLAIGHDHLGLTDSLPTALRISDGICGARS</sequence>
<dbReference type="SUPFAM" id="SSF54373">
    <property type="entry name" value="FAD-linked reductases, C-terminal domain"/>
    <property type="match status" value="1"/>
</dbReference>
<keyword evidence="4" id="KW-1185">Reference proteome</keyword>
<dbReference type="Pfam" id="PF01266">
    <property type="entry name" value="DAO"/>
    <property type="match status" value="1"/>
</dbReference>
<evidence type="ECO:0000313" key="3">
    <source>
        <dbReference type="EMBL" id="ART61345.1"/>
    </source>
</evidence>
<evidence type="ECO:0000256" key="1">
    <source>
        <dbReference type="ARBA" id="ARBA00023002"/>
    </source>
</evidence>
<keyword evidence="1" id="KW-0560">Oxidoreductase</keyword>
<name>A0A240UJQ4_9BURK</name>
<dbReference type="KEGG" id="acis:CBP35_20530"/>
<proteinExistence type="predicted"/>
<dbReference type="AlphaFoldDB" id="A0A240UJQ4"/>
<dbReference type="PANTHER" id="PTHR13847:SF289">
    <property type="entry name" value="GLYCINE OXIDASE"/>
    <property type="match status" value="1"/>
</dbReference>
<dbReference type="Proteomes" id="UP000194440">
    <property type="component" value="Plasmid pACP4.2"/>
</dbReference>
<protein>
    <recommendedName>
        <fullName evidence="2">FAD dependent oxidoreductase domain-containing protein</fullName>
    </recommendedName>
</protein>